<reference evidence="2" key="1">
    <citation type="submission" date="2017-02" db="UniProtKB">
        <authorList>
            <consortium name="WormBaseParasite"/>
        </authorList>
    </citation>
    <scope>IDENTIFICATION</scope>
</reference>
<feature type="compositionally biased region" description="Polar residues" evidence="1">
    <location>
        <begin position="272"/>
        <end position="282"/>
    </location>
</feature>
<proteinExistence type="predicted"/>
<feature type="region of interest" description="Disordered" evidence="1">
    <location>
        <begin position="257"/>
        <end position="283"/>
    </location>
</feature>
<evidence type="ECO:0000313" key="2">
    <source>
        <dbReference type="WBParaSite" id="HPLM_0000305901-mRNA-1"/>
    </source>
</evidence>
<accession>A0A0N4W0H4</accession>
<protein>
    <submittedName>
        <fullName evidence="2">DUF1588 domain-containing protein</fullName>
    </submittedName>
</protein>
<sequence length="432" mass="48330">LQVRRAPVSPLQPTLDNYSPAFSGNETLGFSFGRSISFPFQQSSGSSQFVSSNGIGNVLGSELGSGMGSGMSQTGLNVPAMPLLLSGENGTPEAINALRNQQYLAQLARHQSELTRYNAKQLEYLDQQRRYQQSMIDHQAGAALLMQKQQQDIINEQLKQVQSSFGRSDSLGNDNTVGGRALRIIKMLIQGLTDDDIITNDQHLREYFKEKYGIELPAEASELTIEERETLRALKKVLSENKESAIDKGVFKTMDSFRSKMRSPQSHHRSASKQTSNKTSYPGSCPQCIPHNITMMRGGWTQLYGNPNVIRQTFGAIMSLESARSTNGKMTFSSKKTACVGLEIGHYYKGSAELNMYYRDDAEGNELHEETRYEYMVFSETSGKNACRSYHAFARNTDEFNRRFFDDVSEFMKTVSAYNGYLISPLPSTFPD</sequence>
<dbReference type="AlphaFoldDB" id="A0A0N4W0H4"/>
<evidence type="ECO:0000256" key="1">
    <source>
        <dbReference type="SAM" id="MobiDB-lite"/>
    </source>
</evidence>
<name>A0A0N4W0H4_HAEPC</name>
<dbReference type="WBParaSite" id="HPLM_0000305901-mRNA-1">
    <property type="protein sequence ID" value="HPLM_0000305901-mRNA-1"/>
    <property type="gene ID" value="HPLM_0000305901"/>
</dbReference>
<dbReference type="OMA" id="GNELHEM"/>
<feature type="compositionally biased region" description="Basic residues" evidence="1">
    <location>
        <begin position="259"/>
        <end position="271"/>
    </location>
</feature>
<organism evidence="2">
    <name type="scientific">Haemonchus placei</name>
    <name type="common">Barber's pole worm</name>
    <dbReference type="NCBI Taxonomy" id="6290"/>
    <lineage>
        <taxon>Eukaryota</taxon>
        <taxon>Metazoa</taxon>
        <taxon>Ecdysozoa</taxon>
        <taxon>Nematoda</taxon>
        <taxon>Chromadorea</taxon>
        <taxon>Rhabditida</taxon>
        <taxon>Rhabditina</taxon>
        <taxon>Rhabditomorpha</taxon>
        <taxon>Strongyloidea</taxon>
        <taxon>Trichostrongylidae</taxon>
        <taxon>Haemonchus</taxon>
    </lineage>
</organism>